<evidence type="ECO:0000256" key="1">
    <source>
        <dbReference type="SAM" id="Phobius"/>
    </source>
</evidence>
<reference evidence="2 3" key="1">
    <citation type="submission" date="2020-08" db="EMBL/GenBank/DDBJ databases">
        <authorList>
            <person name="Liu G."/>
            <person name="Sun C."/>
        </authorList>
    </citation>
    <scope>NUCLEOTIDE SEQUENCE [LARGE SCALE GENOMIC DNA]</scope>
    <source>
        <strain evidence="2 3">OT19</strain>
    </source>
</reference>
<feature type="transmembrane region" description="Helical" evidence="1">
    <location>
        <begin position="48"/>
        <end position="67"/>
    </location>
</feature>
<sequence length="181" mass="20581">MALLTLRTSSRPITRPKSELLRVSILFVVTPLLAITWSAYYYQGTNEIAVLPFVLIAMPFWAYAMKYSSALHLTIDEELKALLFLFGIYLILAFATSASFSAERDRVERRDKLIETNPTCEDFIVIRSVGNHFLAVSETEDRVLIDEACTERFKLADGPRQSSLETLFRNSPHWLAKLSAD</sequence>
<protein>
    <submittedName>
        <fullName evidence="2">Uncharacterized protein</fullName>
    </submittedName>
</protein>
<keyword evidence="1" id="KW-1133">Transmembrane helix</keyword>
<gene>
    <name evidence="2" type="ORF">H4O24_05795</name>
</gene>
<name>A0A7G6VWM7_9SPHN</name>
<proteinExistence type="predicted"/>
<keyword evidence="1" id="KW-0812">Transmembrane</keyword>
<accession>A0A7G6VWM7</accession>
<feature type="transmembrane region" description="Helical" evidence="1">
    <location>
        <begin position="20"/>
        <end position="42"/>
    </location>
</feature>
<evidence type="ECO:0000313" key="2">
    <source>
        <dbReference type="EMBL" id="QNE06142.1"/>
    </source>
</evidence>
<evidence type="ECO:0000313" key="3">
    <source>
        <dbReference type="Proteomes" id="UP000515297"/>
    </source>
</evidence>
<dbReference type="RefSeq" id="WP_185885164.1">
    <property type="nucleotide sequence ID" value="NZ_CP060052.1"/>
</dbReference>
<dbReference type="Proteomes" id="UP000515297">
    <property type="component" value="Chromosome"/>
</dbReference>
<feature type="transmembrane region" description="Helical" evidence="1">
    <location>
        <begin position="79"/>
        <end position="100"/>
    </location>
</feature>
<dbReference type="EMBL" id="CP060052">
    <property type="protein sequence ID" value="QNE06142.1"/>
    <property type="molecule type" value="Genomic_DNA"/>
</dbReference>
<dbReference type="AlphaFoldDB" id="A0A7G6VWM7"/>
<keyword evidence="1" id="KW-0472">Membrane</keyword>
<organism evidence="2 3">
    <name type="scientific">Croceicoccus marinus</name>
    <dbReference type="NCBI Taxonomy" id="450378"/>
    <lineage>
        <taxon>Bacteria</taxon>
        <taxon>Pseudomonadati</taxon>
        <taxon>Pseudomonadota</taxon>
        <taxon>Alphaproteobacteria</taxon>
        <taxon>Sphingomonadales</taxon>
        <taxon>Erythrobacteraceae</taxon>
        <taxon>Croceicoccus</taxon>
    </lineage>
</organism>